<dbReference type="Proteomes" id="UP000262954">
    <property type="component" value="Unassembled WGS sequence"/>
</dbReference>
<dbReference type="GO" id="GO:0009403">
    <property type="term" value="P:toxin biosynthetic process"/>
    <property type="evidence" value="ECO:0007669"/>
    <property type="project" value="InterPro"/>
</dbReference>
<dbReference type="Pfam" id="PF02674">
    <property type="entry name" value="Colicin_V"/>
    <property type="match status" value="1"/>
</dbReference>
<gene>
    <name evidence="6" type="ORF">DDY73_08665</name>
</gene>
<dbReference type="AlphaFoldDB" id="A0A354M3H5"/>
<proteinExistence type="predicted"/>
<evidence type="ECO:0000256" key="5">
    <source>
        <dbReference type="SAM" id="Phobius"/>
    </source>
</evidence>
<keyword evidence="4 5" id="KW-0472">Membrane</keyword>
<dbReference type="InterPro" id="IPR003825">
    <property type="entry name" value="Colicin-V_CvpA"/>
</dbReference>
<evidence type="ECO:0000256" key="2">
    <source>
        <dbReference type="ARBA" id="ARBA00022692"/>
    </source>
</evidence>
<feature type="transmembrane region" description="Helical" evidence="5">
    <location>
        <begin position="30"/>
        <end position="55"/>
    </location>
</feature>
<name>A0A354M3H5_9BACT</name>
<dbReference type="GO" id="GO:0016020">
    <property type="term" value="C:membrane"/>
    <property type="evidence" value="ECO:0007669"/>
    <property type="project" value="UniProtKB-SubCell"/>
</dbReference>
<dbReference type="RefSeq" id="WP_009319029.1">
    <property type="nucleotide sequence ID" value="NZ_AP028032.1"/>
</dbReference>
<evidence type="ECO:0000256" key="1">
    <source>
        <dbReference type="ARBA" id="ARBA00004141"/>
    </source>
</evidence>
<protein>
    <submittedName>
        <fullName evidence="6">CvpA family protein</fullName>
    </submittedName>
</protein>
<dbReference type="GeneID" id="92929371"/>
<evidence type="ECO:0000313" key="7">
    <source>
        <dbReference type="Proteomes" id="UP000262954"/>
    </source>
</evidence>
<comment type="caution">
    <text evidence="6">The sequence shown here is derived from an EMBL/GenBank/DDBJ whole genome shotgun (WGS) entry which is preliminary data.</text>
</comment>
<feature type="transmembrane region" description="Helical" evidence="5">
    <location>
        <begin position="5"/>
        <end position="24"/>
    </location>
</feature>
<accession>A0A354M3H5</accession>
<evidence type="ECO:0000313" key="6">
    <source>
        <dbReference type="EMBL" id="HBJ09064.1"/>
    </source>
</evidence>
<feature type="transmembrane region" description="Helical" evidence="5">
    <location>
        <begin position="105"/>
        <end position="127"/>
    </location>
</feature>
<dbReference type="PANTHER" id="PTHR37306:SF1">
    <property type="entry name" value="COLICIN V PRODUCTION PROTEIN"/>
    <property type="match status" value="1"/>
</dbReference>
<reference evidence="6 7" key="1">
    <citation type="journal article" date="2018" name="Nat. Biotechnol.">
        <title>A standardized bacterial taxonomy based on genome phylogeny substantially revises the tree of life.</title>
        <authorList>
            <person name="Parks D.H."/>
            <person name="Chuvochina M."/>
            <person name="Waite D.W."/>
            <person name="Rinke C."/>
            <person name="Skarshewski A."/>
            <person name="Chaumeil P.A."/>
            <person name="Hugenholtz P."/>
        </authorList>
    </citation>
    <scope>NUCLEOTIDE SEQUENCE [LARGE SCALE GENOMIC DNA]</scope>
    <source>
        <strain evidence="6">UBA11482</strain>
    </source>
</reference>
<evidence type="ECO:0000256" key="3">
    <source>
        <dbReference type="ARBA" id="ARBA00022989"/>
    </source>
</evidence>
<organism evidence="6 7">
    <name type="scientific">Coprobacter fastidiosus</name>
    <dbReference type="NCBI Taxonomy" id="1099853"/>
    <lineage>
        <taxon>Bacteria</taxon>
        <taxon>Pseudomonadati</taxon>
        <taxon>Bacteroidota</taxon>
        <taxon>Bacteroidia</taxon>
        <taxon>Bacteroidales</taxon>
        <taxon>Barnesiellaceae</taxon>
        <taxon>Coprobacter</taxon>
    </lineage>
</organism>
<feature type="transmembrane region" description="Helical" evidence="5">
    <location>
        <begin position="67"/>
        <end position="85"/>
    </location>
</feature>
<sequence>MRIEIIDIVIAVLILYSIFRGYHLGLIRQIGALGGILLAILGANLLSPFMGLLLNKTELFPEYVNHKIAYLVTFLIILFSCKFITRLMQRFARMLHLGLPDKWAGVLFCGFKYILVISAVLNIYDLLHKELDPKDTKMQENSYFYSEIIKVAPFILDLSKQAFRNENKNKETDKPKQISVCLLKRYSYDIPILSDINDNGLNVKYIYETRRS</sequence>
<evidence type="ECO:0000256" key="4">
    <source>
        <dbReference type="ARBA" id="ARBA00023136"/>
    </source>
</evidence>
<dbReference type="PANTHER" id="PTHR37306">
    <property type="entry name" value="COLICIN V PRODUCTION PROTEIN"/>
    <property type="match status" value="1"/>
</dbReference>
<comment type="subcellular location">
    <subcellularLocation>
        <location evidence="1">Membrane</location>
        <topology evidence="1">Multi-pass membrane protein</topology>
    </subcellularLocation>
</comment>
<keyword evidence="3 5" id="KW-1133">Transmembrane helix</keyword>
<keyword evidence="2 5" id="KW-0812">Transmembrane</keyword>
<dbReference type="EMBL" id="DNWC01000112">
    <property type="protein sequence ID" value="HBJ09064.1"/>
    <property type="molecule type" value="Genomic_DNA"/>
</dbReference>